<feature type="domain" description="Ig-like" evidence="1">
    <location>
        <begin position="142"/>
        <end position="234"/>
    </location>
</feature>
<evidence type="ECO:0000259" key="1">
    <source>
        <dbReference type="PROSITE" id="PS50835"/>
    </source>
</evidence>
<dbReference type="InterPro" id="IPR007110">
    <property type="entry name" value="Ig-like_dom"/>
</dbReference>
<dbReference type="PANTHER" id="PTHR23279:SF36">
    <property type="entry name" value="DEFECTIVE PROBOSCIS EXTENSION RESPONSE 9, ISOFORM A"/>
    <property type="match status" value="1"/>
</dbReference>
<dbReference type="OrthoDB" id="6377396at2759"/>
<dbReference type="Gene3D" id="2.60.40.10">
    <property type="entry name" value="Immunoglobulins"/>
    <property type="match status" value="2"/>
</dbReference>
<dbReference type="EMBL" id="KB202050">
    <property type="protein sequence ID" value="ESO92557.1"/>
    <property type="molecule type" value="Genomic_DNA"/>
</dbReference>
<dbReference type="PROSITE" id="PS50835">
    <property type="entry name" value="IG_LIKE"/>
    <property type="match status" value="2"/>
</dbReference>
<dbReference type="InterPro" id="IPR013783">
    <property type="entry name" value="Ig-like_fold"/>
</dbReference>
<dbReference type="GeneID" id="20239023"/>
<dbReference type="GO" id="GO:0050808">
    <property type="term" value="P:synapse organization"/>
    <property type="evidence" value="ECO:0007669"/>
    <property type="project" value="TreeGrafter"/>
</dbReference>
<dbReference type="InterPro" id="IPR036179">
    <property type="entry name" value="Ig-like_dom_sf"/>
</dbReference>
<dbReference type="RefSeq" id="XP_009056698.1">
    <property type="nucleotide sequence ID" value="XM_009058450.1"/>
</dbReference>
<dbReference type="InterPro" id="IPR003599">
    <property type="entry name" value="Ig_sub"/>
</dbReference>
<organism evidence="2 3">
    <name type="scientific">Lottia gigantea</name>
    <name type="common">Giant owl limpet</name>
    <dbReference type="NCBI Taxonomy" id="225164"/>
    <lineage>
        <taxon>Eukaryota</taxon>
        <taxon>Metazoa</taxon>
        <taxon>Spiralia</taxon>
        <taxon>Lophotrochozoa</taxon>
        <taxon>Mollusca</taxon>
        <taxon>Gastropoda</taxon>
        <taxon>Patellogastropoda</taxon>
        <taxon>Lottioidea</taxon>
        <taxon>Lottiidae</taxon>
        <taxon>Lottia</taxon>
    </lineage>
</organism>
<dbReference type="KEGG" id="lgi:LOTGIDRAFT_162465"/>
<dbReference type="SMART" id="SM00408">
    <property type="entry name" value="IGc2"/>
    <property type="match status" value="2"/>
</dbReference>
<dbReference type="SMART" id="SM00409">
    <property type="entry name" value="IG"/>
    <property type="match status" value="2"/>
</dbReference>
<dbReference type="Proteomes" id="UP000030746">
    <property type="component" value="Unassembled WGS sequence"/>
</dbReference>
<keyword evidence="3" id="KW-1185">Reference proteome</keyword>
<proteinExistence type="predicted"/>
<dbReference type="CDD" id="cd00096">
    <property type="entry name" value="Ig"/>
    <property type="match status" value="2"/>
</dbReference>
<dbReference type="HOGENOM" id="CLU_046341_4_2_1"/>
<reference evidence="2 3" key="1">
    <citation type="journal article" date="2013" name="Nature">
        <title>Insights into bilaterian evolution from three spiralian genomes.</title>
        <authorList>
            <person name="Simakov O."/>
            <person name="Marletaz F."/>
            <person name="Cho S.J."/>
            <person name="Edsinger-Gonzales E."/>
            <person name="Havlak P."/>
            <person name="Hellsten U."/>
            <person name="Kuo D.H."/>
            <person name="Larsson T."/>
            <person name="Lv J."/>
            <person name="Arendt D."/>
            <person name="Savage R."/>
            <person name="Osoegawa K."/>
            <person name="de Jong P."/>
            <person name="Grimwood J."/>
            <person name="Chapman J.A."/>
            <person name="Shapiro H."/>
            <person name="Aerts A."/>
            <person name="Otillar R.P."/>
            <person name="Terry A.Y."/>
            <person name="Boore J.L."/>
            <person name="Grigoriev I.V."/>
            <person name="Lindberg D.R."/>
            <person name="Seaver E.C."/>
            <person name="Weisblat D.A."/>
            <person name="Putnam N.H."/>
            <person name="Rokhsar D.S."/>
        </authorList>
    </citation>
    <scope>NUCLEOTIDE SEQUENCE [LARGE SCALE GENOMIC DNA]</scope>
</reference>
<dbReference type="PANTHER" id="PTHR23279">
    <property type="entry name" value="DEFECTIVE PROBOSCIS EXTENSION RESPONSE DPR -RELATED"/>
    <property type="match status" value="1"/>
</dbReference>
<dbReference type="InterPro" id="IPR003598">
    <property type="entry name" value="Ig_sub2"/>
</dbReference>
<sequence>MVIDTDTNSSKQDCVLSRSRAARPLTYTLPTFVDTERNITAEVGQTARLPCVLKNLGPKMVIWKKVDQVHPISIGNYIYVPDSDYYVEHEETTSPTSTSEWNLRINSVKLHHAGVYECQISAKEDIMRNITLNVVERKKGNPGIELGGTLFVEIGAEIKLKCSASAIDYLPLDVDWFKDGLKIRPKTESRVSISKYPSRETNTLNSTLVIEHSTMDDAGTYVCRISKRHVASLKVVVLNAETINVKRGKPIFLLIPFKNSLMHYYAAEN</sequence>
<evidence type="ECO:0000313" key="2">
    <source>
        <dbReference type="EMBL" id="ESO92557.1"/>
    </source>
</evidence>
<dbReference type="GO" id="GO:0032589">
    <property type="term" value="C:neuron projection membrane"/>
    <property type="evidence" value="ECO:0007669"/>
    <property type="project" value="TreeGrafter"/>
</dbReference>
<dbReference type="SUPFAM" id="SSF48726">
    <property type="entry name" value="Immunoglobulin"/>
    <property type="match status" value="2"/>
</dbReference>
<accession>V4A749</accession>
<dbReference type="Pfam" id="PF07686">
    <property type="entry name" value="V-set"/>
    <property type="match status" value="1"/>
</dbReference>
<dbReference type="CTD" id="20239023"/>
<dbReference type="InterPro" id="IPR037448">
    <property type="entry name" value="Zig-8"/>
</dbReference>
<name>V4A749_LOTGI</name>
<gene>
    <name evidence="2" type="ORF">LOTGIDRAFT_162465</name>
</gene>
<feature type="domain" description="Ig-like" evidence="1">
    <location>
        <begin position="30"/>
        <end position="131"/>
    </location>
</feature>
<protein>
    <recommendedName>
        <fullName evidence="1">Ig-like domain-containing protein</fullName>
    </recommendedName>
</protein>
<dbReference type="AlphaFoldDB" id="V4A749"/>
<dbReference type="OMA" id="HGGQAHQ"/>
<evidence type="ECO:0000313" key="3">
    <source>
        <dbReference type="Proteomes" id="UP000030746"/>
    </source>
</evidence>
<dbReference type="InterPro" id="IPR013106">
    <property type="entry name" value="Ig_V-set"/>
</dbReference>
<dbReference type="Pfam" id="PF13927">
    <property type="entry name" value="Ig_3"/>
    <property type="match status" value="1"/>
</dbReference>